<keyword evidence="3" id="KW-1185">Reference proteome</keyword>
<evidence type="ECO:0000259" key="1">
    <source>
        <dbReference type="Pfam" id="PF01593"/>
    </source>
</evidence>
<dbReference type="Pfam" id="PF01593">
    <property type="entry name" value="Amino_oxidase"/>
    <property type="match status" value="1"/>
</dbReference>
<dbReference type="PANTHER" id="PTHR42841">
    <property type="entry name" value="AMINE OXIDASE"/>
    <property type="match status" value="1"/>
</dbReference>
<dbReference type="Proteomes" id="UP000273807">
    <property type="component" value="Unassembled WGS sequence"/>
</dbReference>
<dbReference type="OrthoDB" id="9767561at2"/>
<evidence type="ECO:0000313" key="2">
    <source>
        <dbReference type="EMBL" id="RNL57449.1"/>
    </source>
</evidence>
<dbReference type="RefSeq" id="WP_123254695.1">
    <property type="nucleotide sequence ID" value="NZ_RBED01000074.1"/>
</dbReference>
<gene>
    <name evidence="2" type="ORF">D7003_06735</name>
</gene>
<dbReference type="InterPro" id="IPR036188">
    <property type="entry name" value="FAD/NAD-bd_sf"/>
</dbReference>
<comment type="caution">
    <text evidence="2">The sequence shown here is derived from an EMBL/GenBank/DDBJ whole genome shotgun (WGS) entry which is preliminary data.</text>
</comment>
<proteinExistence type="predicted"/>
<feature type="domain" description="Amine oxidase" evidence="1">
    <location>
        <begin position="14"/>
        <end position="410"/>
    </location>
</feature>
<organism evidence="2 3">
    <name type="scientific">Arthrobacter oryzae</name>
    <dbReference type="NCBI Taxonomy" id="409290"/>
    <lineage>
        <taxon>Bacteria</taxon>
        <taxon>Bacillati</taxon>
        <taxon>Actinomycetota</taxon>
        <taxon>Actinomycetes</taxon>
        <taxon>Micrococcales</taxon>
        <taxon>Micrococcaceae</taxon>
        <taxon>Arthrobacter</taxon>
    </lineage>
</organism>
<dbReference type="SUPFAM" id="SSF51905">
    <property type="entry name" value="FAD/NAD(P)-binding domain"/>
    <property type="match status" value="1"/>
</dbReference>
<dbReference type="Gene3D" id="3.50.50.60">
    <property type="entry name" value="FAD/NAD(P)-binding domain"/>
    <property type="match status" value="1"/>
</dbReference>
<dbReference type="EMBL" id="RBED01000074">
    <property type="protein sequence ID" value="RNL57449.1"/>
    <property type="molecule type" value="Genomic_DNA"/>
</dbReference>
<dbReference type="InterPro" id="IPR002937">
    <property type="entry name" value="Amino_oxidase"/>
</dbReference>
<reference evidence="2 3" key="1">
    <citation type="submission" date="2018-10" db="EMBL/GenBank/DDBJ databases">
        <title>Genome sequencing of Arthrobacter oryzae TNB02.</title>
        <authorList>
            <person name="Cho Y.-J."/>
            <person name="Cho A."/>
            <person name="Kim O.-S."/>
        </authorList>
    </citation>
    <scope>NUCLEOTIDE SEQUENCE [LARGE SCALE GENOMIC DNA]</scope>
    <source>
        <strain evidence="2 3">TNB02</strain>
    </source>
</reference>
<accession>A0A3N0C429</accession>
<dbReference type="AlphaFoldDB" id="A0A3N0C429"/>
<dbReference type="GO" id="GO:0016491">
    <property type="term" value="F:oxidoreductase activity"/>
    <property type="evidence" value="ECO:0007669"/>
    <property type="project" value="InterPro"/>
</dbReference>
<sequence length="414" mass="43361">MAESCDVVVIGAGLAGLQCARELEAAGRDVRVWESSDDVGGRIRTEEVDGFLVDRGFQVLNPAYPAVRSYVDTAALRMQPLGAGVGVRRDTGLAVLAHPLREPALIAATLRSGVLTPATVLAAIRWAAPAALCPLRRSHRRDRTLAAAMDGAGLTGDLRRVLDQFLAGVLLEEDGSTSNDFALALLRTFALGVPGLPHDGMRALPQQLADALNVPVQTRTRADSVTRTGNTSVVRSGDQTLSAEHVVVATDPAGAAGLTGIAAPMMKGVVTHWYAADTPPSRLTMLCVDGRPSRHGPLVNAAVISNAAPSYAPAGRHLIQASAVVGPGRAVPGEEDIRRHAAEIFGSSAAEWDLLARHEIRDALPAQPPPLAARKPLRLSAGLVVCGDHRDTASIQGALESGHRAAREILGPRT</sequence>
<name>A0A3N0C429_9MICC</name>
<protein>
    <submittedName>
        <fullName evidence="2">FAD-dependent oxidoreductase</fullName>
    </submittedName>
</protein>
<evidence type="ECO:0000313" key="3">
    <source>
        <dbReference type="Proteomes" id="UP000273807"/>
    </source>
</evidence>